<protein>
    <submittedName>
        <fullName evidence="2">Uncharacterized protein</fullName>
    </submittedName>
</protein>
<feature type="compositionally biased region" description="Basic and acidic residues" evidence="1">
    <location>
        <begin position="1"/>
        <end position="12"/>
    </location>
</feature>
<name>A0ABP1QD27_9HEXA</name>
<dbReference type="EMBL" id="CAXLJM020000030">
    <property type="protein sequence ID" value="CAL8098680.1"/>
    <property type="molecule type" value="Genomic_DNA"/>
</dbReference>
<feature type="region of interest" description="Disordered" evidence="1">
    <location>
        <begin position="1"/>
        <end position="39"/>
    </location>
</feature>
<feature type="region of interest" description="Disordered" evidence="1">
    <location>
        <begin position="81"/>
        <end position="114"/>
    </location>
</feature>
<accession>A0ABP1QD27</accession>
<proteinExistence type="predicted"/>
<gene>
    <name evidence="2" type="ORF">ODALV1_LOCUS10021</name>
</gene>
<feature type="compositionally biased region" description="Basic and acidic residues" evidence="1">
    <location>
        <begin position="24"/>
        <end position="35"/>
    </location>
</feature>
<dbReference type="Proteomes" id="UP001642540">
    <property type="component" value="Unassembled WGS sequence"/>
</dbReference>
<evidence type="ECO:0000256" key="1">
    <source>
        <dbReference type="SAM" id="MobiDB-lite"/>
    </source>
</evidence>
<comment type="caution">
    <text evidence="2">The sequence shown here is derived from an EMBL/GenBank/DDBJ whole genome shotgun (WGS) entry which is preliminary data.</text>
</comment>
<evidence type="ECO:0000313" key="3">
    <source>
        <dbReference type="Proteomes" id="UP001642540"/>
    </source>
</evidence>
<feature type="compositionally biased region" description="Acidic residues" evidence="1">
    <location>
        <begin position="95"/>
        <end position="104"/>
    </location>
</feature>
<keyword evidence="3" id="KW-1185">Reference proteome</keyword>
<evidence type="ECO:0000313" key="2">
    <source>
        <dbReference type="EMBL" id="CAL8098680.1"/>
    </source>
</evidence>
<sequence>MVLDQLKRKFVEAPEFSGSESEEECSKAESNHENSTRNSEIFEISTENLTANSETNQTVMVIQTQIEGEYSHSIPEDLTANGQLAARKRPRDAHDDDYCDDDQEPGGLTIDVTPLAKRMNLDDNSVADAE</sequence>
<reference evidence="2 3" key="1">
    <citation type="submission" date="2024-08" db="EMBL/GenBank/DDBJ databases">
        <authorList>
            <person name="Cucini C."/>
            <person name="Frati F."/>
        </authorList>
    </citation>
    <scope>NUCLEOTIDE SEQUENCE [LARGE SCALE GENOMIC DNA]</scope>
</reference>
<organism evidence="2 3">
    <name type="scientific">Orchesella dallaii</name>
    <dbReference type="NCBI Taxonomy" id="48710"/>
    <lineage>
        <taxon>Eukaryota</taxon>
        <taxon>Metazoa</taxon>
        <taxon>Ecdysozoa</taxon>
        <taxon>Arthropoda</taxon>
        <taxon>Hexapoda</taxon>
        <taxon>Collembola</taxon>
        <taxon>Entomobryomorpha</taxon>
        <taxon>Entomobryoidea</taxon>
        <taxon>Orchesellidae</taxon>
        <taxon>Orchesellinae</taxon>
        <taxon>Orchesella</taxon>
    </lineage>
</organism>